<accession>A0A518AVC0</accession>
<keyword evidence="2" id="KW-1185">Reference proteome</keyword>
<evidence type="ECO:0000313" key="2">
    <source>
        <dbReference type="Proteomes" id="UP000315750"/>
    </source>
</evidence>
<reference evidence="1 2" key="1">
    <citation type="submission" date="2019-02" db="EMBL/GenBank/DDBJ databases">
        <title>Deep-cultivation of Planctomycetes and their phenomic and genomic characterization uncovers novel biology.</title>
        <authorList>
            <person name="Wiegand S."/>
            <person name="Jogler M."/>
            <person name="Boedeker C."/>
            <person name="Pinto D."/>
            <person name="Vollmers J."/>
            <person name="Rivas-Marin E."/>
            <person name="Kohn T."/>
            <person name="Peeters S.H."/>
            <person name="Heuer A."/>
            <person name="Rast P."/>
            <person name="Oberbeckmann S."/>
            <person name="Bunk B."/>
            <person name="Jeske O."/>
            <person name="Meyerdierks A."/>
            <person name="Storesund J.E."/>
            <person name="Kallscheuer N."/>
            <person name="Luecker S."/>
            <person name="Lage O.M."/>
            <person name="Pohl T."/>
            <person name="Merkel B.J."/>
            <person name="Hornburger P."/>
            <person name="Mueller R.-W."/>
            <person name="Bruemmer F."/>
            <person name="Labrenz M."/>
            <person name="Spormann A.M."/>
            <person name="Op den Camp H."/>
            <person name="Overmann J."/>
            <person name="Amann R."/>
            <person name="Jetten M.S.M."/>
            <person name="Mascher T."/>
            <person name="Medema M.H."/>
            <person name="Devos D.P."/>
            <person name="Kaster A.-K."/>
            <person name="Ovreas L."/>
            <person name="Rohde M."/>
            <person name="Galperin M.Y."/>
            <person name="Jogler C."/>
        </authorList>
    </citation>
    <scope>NUCLEOTIDE SEQUENCE [LARGE SCALE GENOMIC DNA]</scope>
    <source>
        <strain evidence="1 2">Pan181</strain>
    </source>
</reference>
<proteinExistence type="predicted"/>
<dbReference type="KEGG" id="amuc:Pan181_49000"/>
<dbReference type="OrthoDB" id="882829at2"/>
<dbReference type="RefSeq" id="WP_145250958.1">
    <property type="nucleotide sequence ID" value="NZ_CP036278.1"/>
</dbReference>
<protein>
    <submittedName>
        <fullName evidence="1">Uncharacterized protein</fullName>
    </submittedName>
</protein>
<dbReference type="Proteomes" id="UP000315750">
    <property type="component" value="Chromosome"/>
</dbReference>
<organism evidence="1 2">
    <name type="scientific">Aeoliella mucimassa</name>
    <dbReference type="NCBI Taxonomy" id="2527972"/>
    <lineage>
        <taxon>Bacteria</taxon>
        <taxon>Pseudomonadati</taxon>
        <taxon>Planctomycetota</taxon>
        <taxon>Planctomycetia</taxon>
        <taxon>Pirellulales</taxon>
        <taxon>Lacipirellulaceae</taxon>
        <taxon>Aeoliella</taxon>
    </lineage>
</organism>
<dbReference type="EMBL" id="CP036278">
    <property type="protein sequence ID" value="QDU58661.1"/>
    <property type="molecule type" value="Genomic_DNA"/>
</dbReference>
<dbReference type="AlphaFoldDB" id="A0A518AVC0"/>
<evidence type="ECO:0000313" key="1">
    <source>
        <dbReference type="EMBL" id="QDU58661.1"/>
    </source>
</evidence>
<sequence length="132" mass="15145">MIPLRNKELVEEVVGSWPDFHDATLDELRLSRGEDGTSMLTIGVQLFDTKKYKDHTGHFVQERACFVELRFSDIALQQLQLVTFPDVLFSLRVDRLDLDASTERLLRLELQSAIEGTLVIVCAEAWVERVLQ</sequence>
<name>A0A518AVC0_9BACT</name>
<gene>
    <name evidence="1" type="ORF">Pan181_49000</name>
</gene>